<feature type="compositionally biased region" description="Low complexity" evidence="3">
    <location>
        <begin position="343"/>
        <end position="360"/>
    </location>
</feature>
<feature type="region of interest" description="Disordered" evidence="3">
    <location>
        <begin position="438"/>
        <end position="497"/>
    </location>
</feature>
<dbReference type="GO" id="GO:0006397">
    <property type="term" value="P:mRNA processing"/>
    <property type="evidence" value="ECO:0007669"/>
    <property type="project" value="UniProtKB-KW"/>
</dbReference>
<dbReference type="GO" id="GO:0005634">
    <property type="term" value="C:nucleus"/>
    <property type="evidence" value="ECO:0007669"/>
    <property type="project" value="UniProtKB-SubCell"/>
</dbReference>
<feature type="compositionally biased region" description="Basic and acidic residues" evidence="3">
    <location>
        <begin position="470"/>
        <end position="497"/>
    </location>
</feature>
<sequence>MDPMPGEKSNYDQEEESQYKQQGGGAISAPAEDALIGDDDDEYDELYGDLNIKEGFLQPQPSEAPGPNGAVNVAQNGESRLFVGELHWWTTDAEVQSVLSEYGRVKEFKFYDEKRSGRSKGYCEVEFYDSASAAACKEGMHGYNFNGRACTVEFASPQTERQMADAYRNTSQVRPQSQSQPQGRRSLNDNAVIITCRTNDPTGDFGRGRGLPRGSQGGGNWRHGPNWGIGTSTRPNMPNARGSVAGASSGGFMNPHPMMGAGFDSSYMGRGLPRPTFPGIIPPFNVNALDISGAFRPVNPGFFGGGMAAYGMGMMRFGNVSMAGPSSGMWNYANMGGGRVLQQQLSQSTSDESSSASEANAGGGSPEQHSQRTSESNIDTEVNTGGGRPEQRGPRTTRESSFGSEANTGGGRLDPRGQMTRDSSFEYRELRYRDRRQYREERDYYDNHRAYRDDHYDRGQTSARSKGKSRVMEEDHGSRPGDSYHGKRRRRTDDDAF</sequence>
<feature type="compositionally biased region" description="Polar residues" evidence="3">
    <location>
        <begin position="371"/>
        <end position="383"/>
    </location>
</feature>
<dbReference type="PANTHER" id="PTHR23204">
    <property type="entry name" value="CLEAVAGE AND POLYADENYLATION SPECIFIC FACTOR"/>
    <property type="match status" value="1"/>
</dbReference>
<feature type="region of interest" description="Disordered" evidence="3">
    <location>
        <begin position="342"/>
        <end position="425"/>
    </location>
</feature>
<dbReference type="AlphaFoldDB" id="A0AAF1AQM9"/>
<organism evidence="5 6">
    <name type="scientific">Daucus carota subsp. sativus</name>
    <name type="common">Carrot</name>
    <dbReference type="NCBI Taxonomy" id="79200"/>
    <lineage>
        <taxon>Eukaryota</taxon>
        <taxon>Viridiplantae</taxon>
        <taxon>Streptophyta</taxon>
        <taxon>Embryophyta</taxon>
        <taxon>Tracheophyta</taxon>
        <taxon>Spermatophyta</taxon>
        <taxon>Magnoliopsida</taxon>
        <taxon>eudicotyledons</taxon>
        <taxon>Gunneridae</taxon>
        <taxon>Pentapetalae</taxon>
        <taxon>asterids</taxon>
        <taxon>campanulids</taxon>
        <taxon>Apiales</taxon>
        <taxon>Apiaceae</taxon>
        <taxon>Apioideae</taxon>
        <taxon>Scandiceae</taxon>
        <taxon>Daucinae</taxon>
        <taxon>Daucus</taxon>
        <taxon>Daucus sect. Daucus</taxon>
    </lineage>
</organism>
<proteinExistence type="inferred from homology"/>
<dbReference type="KEGG" id="dcr:108207657"/>
<reference evidence="5" key="1">
    <citation type="journal article" date="2016" name="Nat. Genet.">
        <title>A high-quality carrot genome assembly provides new insights into carotenoid accumulation and asterid genome evolution.</title>
        <authorList>
            <person name="Iorizzo M."/>
            <person name="Ellison S."/>
            <person name="Senalik D."/>
            <person name="Zeng P."/>
            <person name="Satapoomin P."/>
            <person name="Huang J."/>
            <person name="Bowman M."/>
            <person name="Iovene M."/>
            <person name="Sanseverino W."/>
            <person name="Cavagnaro P."/>
            <person name="Yildiz M."/>
            <person name="Macko-Podgorni A."/>
            <person name="Moranska E."/>
            <person name="Grzebelus E."/>
            <person name="Grzebelus D."/>
            <person name="Ashrafi H."/>
            <person name="Zheng Z."/>
            <person name="Cheng S."/>
            <person name="Spooner D."/>
            <person name="Van Deynze A."/>
            <person name="Simon P."/>
        </authorList>
    </citation>
    <scope>NUCLEOTIDE SEQUENCE</scope>
    <source>
        <tissue evidence="5">Leaf</tissue>
    </source>
</reference>
<feature type="domain" description="RRM" evidence="4">
    <location>
        <begin position="79"/>
        <end position="157"/>
    </location>
</feature>
<dbReference type="InterPro" id="IPR000504">
    <property type="entry name" value="RRM_dom"/>
</dbReference>
<name>A0AAF1AQM9_DAUCS</name>
<keyword evidence="2" id="KW-0694">RNA-binding</keyword>
<dbReference type="PROSITE" id="PS50102">
    <property type="entry name" value="RRM"/>
    <property type="match status" value="1"/>
</dbReference>
<dbReference type="InterPro" id="IPR012677">
    <property type="entry name" value="Nucleotide-bd_a/b_plait_sf"/>
</dbReference>
<dbReference type="Gene3D" id="3.30.70.330">
    <property type="match status" value="1"/>
</dbReference>
<feature type="region of interest" description="Disordered" evidence="3">
    <location>
        <begin position="167"/>
        <end position="223"/>
    </location>
</feature>
<dbReference type="EMBL" id="CP093344">
    <property type="protein sequence ID" value="WOG88710.1"/>
    <property type="molecule type" value="Genomic_DNA"/>
</dbReference>
<dbReference type="Proteomes" id="UP000077755">
    <property type="component" value="Chromosome 2"/>
</dbReference>
<feature type="compositionally biased region" description="Basic and acidic residues" evidence="3">
    <location>
        <begin position="438"/>
        <end position="458"/>
    </location>
</feature>
<gene>
    <name evidence="5" type="ORF">DCAR_0207945</name>
</gene>
<dbReference type="GO" id="GO:0003723">
    <property type="term" value="F:RNA binding"/>
    <property type="evidence" value="ECO:0007669"/>
    <property type="project" value="UniProtKB-UniRule"/>
</dbReference>
<reference evidence="5" key="2">
    <citation type="submission" date="2022-03" db="EMBL/GenBank/DDBJ databases">
        <title>Draft title - Genomic analysis of global carrot germplasm unveils the trajectory of domestication and the origin of high carotenoid orange carrot.</title>
        <authorList>
            <person name="Iorizzo M."/>
            <person name="Ellison S."/>
            <person name="Senalik D."/>
            <person name="Macko-Podgorni A."/>
            <person name="Grzebelus D."/>
            <person name="Bostan H."/>
            <person name="Rolling W."/>
            <person name="Curaba J."/>
            <person name="Simon P."/>
        </authorList>
    </citation>
    <scope>NUCLEOTIDE SEQUENCE</scope>
    <source>
        <tissue evidence="5">Leaf</tissue>
    </source>
</reference>
<evidence type="ECO:0000313" key="6">
    <source>
        <dbReference type="Proteomes" id="UP000077755"/>
    </source>
</evidence>
<evidence type="ECO:0000256" key="2">
    <source>
        <dbReference type="PROSITE-ProRule" id="PRU00176"/>
    </source>
</evidence>
<dbReference type="SMART" id="SM00360">
    <property type="entry name" value="RRM"/>
    <property type="match status" value="1"/>
</dbReference>
<dbReference type="CDD" id="cd12372">
    <property type="entry name" value="RRM_CFIm68_CFIm59"/>
    <property type="match status" value="1"/>
</dbReference>
<dbReference type="Pfam" id="PF00076">
    <property type="entry name" value="RRM_1"/>
    <property type="match status" value="1"/>
</dbReference>
<dbReference type="InterPro" id="IPR035979">
    <property type="entry name" value="RBD_domain_sf"/>
</dbReference>
<comment type="similarity">
    <text evidence="1">Belongs to the RRM CPSF6/7 family.</text>
</comment>
<keyword evidence="6" id="KW-1185">Reference proteome</keyword>
<dbReference type="InterPro" id="IPR034772">
    <property type="entry name" value="CPSF6/7"/>
</dbReference>
<feature type="compositionally biased region" description="Gly residues" evidence="3">
    <location>
        <begin position="208"/>
        <end position="221"/>
    </location>
</feature>
<evidence type="ECO:0000259" key="4">
    <source>
        <dbReference type="PROSITE" id="PS50102"/>
    </source>
</evidence>
<evidence type="ECO:0000256" key="1">
    <source>
        <dbReference type="ARBA" id="ARBA00006265"/>
    </source>
</evidence>
<feature type="region of interest" description="Disordered" evidence="3">
    <location>
        <begin position="1"/>
        <end position="43"/>
    </location>
</feature>
<feature type="compositionally biased region" description="Low complexity" evidence="3">
    <location>
        <begin position="171"/>
        <end position="185"/>
    </location>
</feature>
<accession>A0AAF1AQM9</accession>
<evidence type="ECO:0000313" key="5">
    <source>
        <dbReference type="EMBL" id="WOG88710.1"/>
    </source>
</evidence>
<evidence type="ECO:0000256" key="3">
    <source>
        <dbReference type="SAM" id="MobiDB-lite"/>
    </source>
</evidence>
<dbReference type="SUPFAM" id="SSF54928">
    <property type="entry name" value="RNA-binding domain, RBD"/>
    <property type="match status" value="1"/>
</dbReference>
<feature type="compositionally biased region" description="Basic and acidic residues" evidence="3">
    <location>
        <begin position="389"/>
        <end position="398"/>
    </location>
</feature>
<protein>
    <recommendedName>
        <fullName evidence="4">RRM domain-containing protein</fullName>
    </recommendedName>
</protein>